<organism evidence="1 2">
    <name type="scientific">Microlunatus endophyticus</name>
    <dbReference type="NCBI Taxonomy" id="1716077"/>
    <lineage>
        <taxon>Bacteria</taxon>
        <taxon>Bacillati</taxon>
        <taxon>Actinomycetota</taxon>
        <taxon>Actinomycetes</taxon>
        <taxon>Propionibacteriales</taxon>
        <taxon>Propionibacteriaceae</taxon>
        <taxon>Microlunatus</taxon>
    </lineage>
</organism>
<gene>
    <name evidence="1" type="ORF">GCM10011575_13010</name>
</gene>
<keyword evidence="2" id="KW-1185">Reference proteome</keyword>
<dbReference type="AlphaFoldDB" id="A0A917S5E7"/>
<sequence length="56" mass="5842">MADEGAAYVMAICFAGPDGAAQGDRFDDHIAKLPGMAGLMIVRDAFASRRIALKTG</sequence>
<name>A0A917S5E7_9ACTN</name>
<dbReference type="EMBL" id="BMMZ01000002">
    <property type="protein sequence ID" value="GGL56032.1"/>
    <property type="molecule type" value="Genomic_DNA"/>
</dbReference>
<dbReference type="RefSeq" id="WP_229669770.1">
    <property type="nucleotide sequence ID" value="NZ_BMMZ01000002.1"/>
</dbReference>
<evidence type="ECO:0000313" key="2">
    <source>
        <dbReference type="Proteomes" id="UP000613840"/>
    </source>
</evidence>
<protein>
    <submittedName>
        <fullName evidence="1">Uncharacterized protein</fullName>
    </submittedName>
</protein>
<proteinExistence type="predicted"/>
<evidence type="ECO:0000313" key="1">
    <source>
        <dbReference type="EMBL" id="GGL56032.1"/>
    </source>
</evidence>
<dbReference type="Proteomes" id="UP000613840">
    <property type="component" value="Unassembled WGS sequence"/>
</dbReference>
<reference evidence="1" key="1">
    <citation type="journal article" date="2014" name="Int. J. Syst. Evol. Microbiol.">
        <title>Complete genome sequence of Corynebacterium casei LMG S-19264T (=DSM 44701T), isolated from a smear-ripened cheese.</title>
        <authorList>
            <consortium name="US DOE Joint Genome Institute (JGI-PGF)"/>
            <person name="Walter F."/>
            <person name="Albersmeier A."/>
            <person name="Kalinowski J."/>
            <person name="Ruckert C."/>
        </authorList>
    </citation>
    <scope>NUCLEOTIDE SEQUENCE</scope>
    <source>
        <strain evidence="1">CGMCC 4.7306</strain>
    </source>
</reference>
<comment type="caution">
    <text evidence="1">The sequence shown here is derived from an EMBL/GenBank/DDBJ whole genome shotgun (WGS) entry which is preliminary data.</text>
</comment>
<reference evidence="1" key="2">
    <citation type="submission" date="2020-09" db="EMBL/GenBank/DDBJ databases">
        <authorList>
            <person name="Sun Q."/>
            <person name="Zhou Y."/>
        </authorList>
    </citation>
    <scope>NUCLEOTIDE SEQUENCE</scope>
    <source>
        <strain evidence="1">CGMCC 4.7306</strain>
    </source>
</reference>
<accession>A0A917S5E7</accession>